<dbReference type="RefSeq" id="WP_152727640.1">
    <property type="nucleotide sequence ID" value="NZ_JAABOZ010000001.1"/>
</dbReference>
<name>A0A7K3WCW8_9ACTN</name>
<accession>A0A7K3WCW8</accession>
<gene>
    <name evidence="1" type="ORF">G1H19_09945</name>
</gene>
<reference evidence="1 2" key="1">
    <citation type="submission" date="2020-02" db="EMBL/GenBank/DDBJ databases">
        <title>The whole genome sequence of CPCC 205119.</title>
        <authorList>
            <person name="Jiang Z."/>
        </authorList>
    </citation>
    <scope>NUCLEOTIDE SEQUENCE [LARGE SCALE GENOMIC DNA]</scope>
    <source>
        <strain evidence="1 2">CPCC 205119</strain>
    </source>
</reference>
<dbReference type="EMBL" id="JAAGWK010000011">
    <property type="protein sequence ID" value="NEL54321.1"/>
    <property type="molecule type" value="Genomic_DNA"/>
</dbReference>
<evidence type="ECO:0000313" key="1">
    <source>
        <dbReference type="EMBL" id="NEL54321.1"/>
    </source>
</evidence>
<dbReference type="AlphaFoldDB" id="A0A7K3WCW8"/>
<organism evidence="1 2">
    <name type="scientific">Goekera deserti</name>
    <dbReference type="NCBI Taxonomy" id="2497753"/>
    <lineage>
        <taxon>Bacteria</taxon>
        <taxon>Bacillati</taxon>
        <taxon>Actinomycetota</taxon>
        <taxon>Actinomycetes</taxon>
        <taxon>Geodermatophilales</taxon>
        <taxon>Geodermatophilaceae</taxon>
        <taxon>Goekera</taxon>
    </lineage>
</organism>
<evidence type="ECO:0000313" key="2">
    <source>
        <dbReference type="Proteomes" id="UP000470470"/>
    </source>
</evidence>
<sequence>MDDELLSGRHGLDSRSEVSLDDLLAAGNAIAHLARLVKSGALSDDEIAMISDSLGAGLHSVEHERQPHEERGREELARRLWAIRKALREDVKRGL</sequence>
<proteinExistence type="predicted"/>
<comment type="caution">
    <text evidence="1">The sequence shown here is derived from an EMBL/GenBank/DDBJ whole genome shotgun (WGS) entry which is preliminary data.</text>
</comment>
<dbReference type="Proteomes" id="UP000470470">
    <property type="component" value="Unassembled WGS sequence"/>
</dbReference>
<protein>
    <submittedName>
        <fullName evidence="1">Uncharacterized protein</fullName>
    </submittedName>
</protein>
<keyword evidence="2" id="KW-1185">Reference proteome</keyword>